<evidence type="ECO:0000256" key="2">
    <source>
        <dbReference type="SAM" id="Phobius"/>
    </source>
</evidence>
<comment type="caution">
    <text evidence="4">The sequence shown here is derived from an EMBL/GenBank/DDBJ whole genome shotgun (WGS) entry which is preliminary data.</text>
</comment>
<dbReference type="EMBL" id="JACIJC010000006">
    <property type="protein sequence ID" value="MBB5687617.1"/>
    <property type="molecule type" value="Genomic_DNA"/>
</dbReference>
<feature type="region of interest" description="Disordered" evidence="1">
    <location>
        <begin position="40"/>
        <end position="72"/>
    </location>
</feature>
<gene>
    <name evidence="4" type="ORF">FHS49_003659</name>
</gene>
<dbReference type="Pfam" id="PF13240">
    <property type="entry name" value="Zn_Ribbon_1"/>
    <property type="match status" value="1"/>
</dbReference>
<dbReference type="RefSeq" id="WP_184021593.1">
    <property type="nucleotide sequence ID" value="NZ_JACIJC010000006.1"/>
</dbReference>
<sequence length="337" mass="35897">MSQHYCGKCGQRLPDGARFCTACGAPVDAAPVSPITPATEIATEPAFTPAPKAAPEPAYRAAPDPVPDESGGGNRTTLIIAGAMIAILVLLIGYMVIAGRDSDEGVASNAAASAMNAAAPVVALAPEVPAHVDEFLSAQDEQVDVVGEARMRDRPTAKDTQILSVLKPNQVLSGRWVKGVDPATRWIKVDVDGKSGYVWEGNLAAHLTQADYQALDLATFDGKYPMDRVGSRTFATDPVVKRLIGDAVPRDILQRMQASPGPASPIVYGDGELLSWSCKQHDCGAQNWSVFILDGPRKFARVCYHDEEKMGDSSEWYERGKSTGRQPGGCPSEFDGI</sequence>
<evidence type="ECO:0000313" key="4">
    <source>
        <dbReference type="EMBL" id="MBB5687617.1"/>
    </source>
</evidence>
<evidence type="ECO:0000313" key="5">
    <source>
        <dbReference type="Proteomes" id="UP000549617"/>
    </source>
</evidence>
<evidence type="ECO:0000256" key="1">
    <source>
        <dbReference type="SAM" id="MobiDB-lite"/>
    </source>
</evidence>
<protein>
    <recommendedName>
        <fullName evidence="3">Zinc-ribbon domain-containing protein</fullName>
    </recommendedName>
</protein>
<feature type="domain" description="Zinc-ribbon" evidence="3">
    <location>
        <begin position="5"/>
        <end position="27"/>
    </location>
</feature>
<dbReference type="AlphaFoldDB" id="A0A7W9EFU0"/>
<keyword evidence="2" id="KW-0472">Membrane</keyword>
<dbReference type="InterPro" id="IPR026870">
    <property type="entry name" value="Zinc_ribbon_dom"/>
</dbReference>
<feature type="transmembrane region" description="Helical" evidence="2">
    <location>
        <begin position="78"/>
        <end position="97"/>
    </location>
</feature>
<keyword evidence="5" id="KW-1185">Reference proteome</keyword>
<organism evidence="4 5">
    <name type="scientific">Sphingobium boeckii</name>
    <dbReference type="NCBI Taxonomy" id="1082345"/>
    <lineage>
        <taxon>Bacteria</taxon>
        <taxon>Pseudomonadati</taxon>
        <taxon>Pseudomonadota</taxon>
        <taxon>Alphaproteobacteria</taxon>
        <taxon>Sphingomonadales</taxon>
        <taxon>Sphingomonadaceae</taxon>
        <taxon>Sphingobium</taxon>
    </lineage>
</organism>
<dbReference type="Proteomes" id="UP000549617">
    <property type="component" value="Unassembled WGS sequence"/>
</dbReference>
<reference evidence="4 5" key="1">
    <citation type="submission" date="2020-08" db="EMBL/GenBank/DDBJ databases">
        <title>Genomic Encyclopedia of Type Strains, Phase IV (KMG-IV): sequencing the most valuable type-strain genomes for metagenomic binning, comparative biology and taxonomic classification.</title>
        <authorList>
            <person name="Goeker M."/>
        </authorList>
    </citation>
    <scope>NUCLEOTIDE SEQUENCE [LARGE SCALE GENOMIC DNA]</scope>
    <source>
        <strain evidence="4 5">DSM 25079</strain>
    </source>
</reference>
<proteinExistence type="predicted"/>
<name>A0A7W9EFU0_9SPHN</name>
<feature type="region of interest" description="Disordered" evidence="1">
    <location>
        <begin position="314"/>
        <end position="337"/>
    </location>
</feature>
<evidence type="ECO:0000259" key="3">
    <source>
        <dbReference type="Pfam" id="PF13240"/>
    </source>
</evidence>
<keyword evidence="2" id="KW-0812">Transmembrane</keyword>
<keyword evidence="2" id="KW-1133">Transmembrane helix</keyword>
<accession>A0A7W9EFU0</accession>